<organism evidence="1 2">
    <name type="scientific">Bohle iridovirus</name>
    <dbReference type="NCBI Taxonomy" id="100220"/>
    <lineage>
        <taxon>Viruses</taxon>
        <taxon>Varidnaviria</taxon>
        <taxon>Bamfordvirae</taxon>
        <taxon>Nucleocytoviricota</taxon>
        <taxon>Megaviricetes</taxon>
        <taxon>Pimascovirales</taxon>
        <taxon>Pimascovirales incertae sedis</taxon>
        <taxon>Iridoviridae</taxon>
        <taxon>Alphairidovirinae</taxon>
        <taxon>Ranavirus</taxon>
        <taxon>Ranavirus rana1</taxon>
        <taxon>Frog virus 3</taxon>
    </lineage>
</organism>
<proteinExistence type="predicted"/>
<dbReference type="RefSeq" id="YP_009506718.1">
    <property type="nucleotide sequence ID" value="NC_038507.1"/>
</dbReference>
<dbReference type="Proteomes" id="UP000100588">
    <property type="component" value="Segment"/>
</dbReference>
<protein>
    <submittedName>
        <fullName evidence="1">Uncharacterized protein</fullName>
    </submittedName>
</protein>
<dbReference type="OrthoDB" id="40655at10239"/>
<accession>A0A192GPY1</accession>
<name>A0A192GPY1_FRG3V</name>
<sequence length="58" mass="6982">MVNFLRDNILRYIKRLFHIFTLLNHYCEILGQVWTGGTGRTGWADGPARRKWRYGTRR</sequence>
<dbReference type="GeneID" id="37617659"/>
<evidence type="ECO:0000313" key="1">
    <source>
        <dbReference type="EMBL" id="ANK57985.1"/>
    </source>
</evidence>
<dbReference type="EMBL" id="KX185156">
    <property type="protein sequence ID" value="ANK57985.1"/>
    <property type="molecule type" value="Genomic_DNA"/>
</dbReference>
<evidence type="ECO:0000313" key="2">
    <source>
        <dbReference type="Proteomes" id="UP000100588"/>
    </source>
</evidence>
<reference evidence="2" key="1">
    <citation type="journal article" date="2016" name="Genome Announc.">
        <title>Complete genome sequence of Bohle Iridovirus from ornate burrowing frog (Limnodynastes ornatus) in Australia.</title>
        <authorList>
            <person name="Hick P."/>
            <person name="Subramaniam K."/>
            <person name="Whittington R."/>
            <person name="Waltzek T.B."/>
        </authorList>
    </citation>
    <scope>NUCLEOTIDE SEQUENCE [LARGE SCALE GENOMIC DNA]</scope>
</reference>
<dbReference type="KEGG" id="vg:37617659"/>
<gene>
    <name evidence="1" type="primary">ORF60</name>
    <name evidence="1" type="ORF">BIV_ORF60</name>
</gene>